<dbReference type="KEGG" id="pbh:AAW51_4784"/>
<dbReference type="AlphaFoldDB" id="A0A0G3BY55"/>
<keyword evidence="4" id="KW-1185">Reference proteome</keyword>
<sequence length="156" mass="15563">MFWTLRLAAQPLAVPAHASPVVAQVGSPAAVVRMLGGPKREEQAAAPPPESSRFRLIGVMAPAGGGSGPGVALLSIDGKPPKAFALGSTVEGDLTLQGLAQRSATIGRGAAGGSSFTLELPPPPIAQTGALPQIPPAEGAAPAFTPQMPPPEAIQQ</sequence>
<reference evidence="3 4" key="1">
    <citation type="submission" date="2015-05" db="EMBL/GenBank/DDBJ databases">
        <authorList>
            <person name="Tang B."/>
            <person name="Yu Y."/>
        </authorList>
    </citation>
    <scope>NUCLEOTIDE SEQUENCE [LARGE SCALE GENOMIC DNA]</scope>
    <source>
        <strain evidence="3 4">DSM 7029</strain>
    </source>
</reference>
<accession>A0A0G3BY55</accession>
<feature type="compositionally biased region" description="Pro residues" evidence="1">
    <location>
        <begin position="147"/>
        <end position="156"/>
    </location>
</feature>
<protein>
    <submittedName>
        <fullName evidence="3">General secretion pathway protein C</fullName>
    </submittedName>
</protein>
<feature type="chain" id="PRO_5005183710" evidence="2">
    <location>
        <begin position="19"/>
        <end position="156"/>
    </location>
</feature>
<evidence type="ECO:0000313" key="4">
    <source>
        <dbReference type="Proteomes" id="UP000035352"/>
    </source>
</evidence>
<dbReference type="EMBL" id="CP011371">
    <property type="protein sequence ID" value="AKJ31475.1"/>
    <property type="molecule type" value="Genomic_DNA"/>
</dbReference>
<evidence type="ECO:0000256" key="2">
    <source>
        <dbReference type="SAM" id="SignalP"/>
    </source>
</evidence>
<dbReference type="STRING" id="413882.AAW51_4784"/>
<dbReference type="Proteomes" id="UP000035352">
    <property type="component" value="Chromosome"/>
</dbReference>
<keyword evidence="2" id="KW-0732">Signal</keyword>
<gene>
    <name evidence="3" type="primary">gspC</name>
    <name evidence="3" type="ORF">AAW51_4784</name>
</gene>
<evidence type="ECO:0000256" key="1">
    <source>
        <dbReference type="SAM" id="MobiDB-lite"/>
    </source>
</evidence>
<organism evidence="3 4">
    <name type="scientific">Caldimonas brevitalea</name>
    <dbReference type="NCBI Taxonomy" id="413882"/>
    <lineage>
        <taxon>Bacteria</taxon>
        <taxon>Pseudomonadati</taxon>
        <taxon>Pseudomonadota</taxon>
        <taxon>Betaproteobacteria</taxon>
        <taxon>Burkholderiales</taxon>
        <taxon>Sphaerotilaceae</taxon>
        <taxon>Caldimonas</taxon>
    </lineage>
</organism>
<feature type="signal peptide" evidence="2">
    <location>
        <begin position="1"/>
        <end position="18"/>
    </location>
</feature>
<feature type="region of interest" description="Disordered" evidence="1">
    <location>
        <begin position="120"/>
        <end position="156"/>
    </location>
</feature>
<proteinExistence type="predicted"/>
<evidence type="ECO:0000313" key="3">
    <source>
        <dbReference type="EMBL" id="AKJ31475.1"/>
    </source>
</evidence>
<name>A0A0G3BY55_9BURK</name>